<dbReference type="PROSITE" id="PS50850">
    <property type="entry name" value="MFS"/>
    <property type="match status" value="1"/>
</dbReference>
<dbReference type="Pfam" id="PF07690">
    <property type="entry name" value="MFS_1"/>
    <property type="match status" value="1"/>
</dbReference>
<feature type="transmembrane region" description="Helical" evidence="6">
    <location>
        <begin position="133"/>
        <end position="153"/>
    </location>
</feature>
<dbReference type="GO" id="GO:0005886">
    <property type="term" value="C:plasma membrane"/>
    <property type="evidence" value="ECO:0007669"/>
    <property type="project" value="TreeGrafter"/>
</dbReference>
<evidence type="ECO:0000256" key="4">
    <source>
        <dbReference type="ARBA" id="ARBA00023136"/>
    </source>
</evidence>
<reference evidence="8 9" key="1">
    <citation type="submission" date="2016-04" db="EMBL/GenBank/DDBJ databases">
        <title>A degradative enzymes factory behind the ericoid mycorrhizal symbiosis.</title>
        <authorList>
            <consortium name="DOE Joint Genome Institute"/>
            <person name="Martino E."/>
            <person name="Morin E."/>
            <person name="Grelet G."/>
            <person name="Kuo A."/>
            <person name="Kohler A."/>
            <person name="Daghino S."/>
            <person name="Barry K."/>
            <person name="Choi C."/>
            <person name="Cichocki N."/>
            <person name="Clum A."/>
            <person name="Copeland A."/>
            <person name="Hainaut M."/>
            <person name="Haridas S."/>
            <person name="Labutti K."/>
            <person name="Lindquist E."/>
            <person name="Lipzen A."/>
            <person name="Khouja H.-R."/>
            <person name="Murat C."/>
            <person name="Ohm R."/>
            <person name="Olson A."/>
            <person name="Spatafora J."/>
            <person name="Veneault-Fourrey C."/>
            <person name="Henrissat B."/>
            <person name="Grigoriev I."/>
            <person name="Martin F."/>
            <person name="Perotto S."/>
        </authorList>
    </citation>
    <scope>NUCLEOTIDE SEQUENCE [LARGE SCALE GENOMIC DNA]</scope>
    <source>
        <strain evidence="8 9">F</strain>
    </source>
</reference>
<dbReference type="GO" id="GO:0022857">
    <property type="term" value="F:transmembrane transporter activity"/>
    <property type="evidence" value="ECO:0007669"/>
    <property type="project" value="InterPro"/>
</dbReference>
<protein>
    <submittedName>
        <fullName evidence="8">Putative major facilitator superfamily transporter</fullName>
    </submittedName>
</protein>
<dbReference type="SUPFAM" id="SSF103473">
    <property type="entry name" value="MFS general substrate transporter"/>
    <property type="match status" value="1"/>
</dbReference>
<evidence type="ECO:0000256" key="2">
    <source>
        <dbReference type="ARBA" id="ARBA00022692"/>
    </source>
</evidence>
<comment type="subcellular location">
    <subcellularLocation>
        <location evidence="1">Membrane</location>
        <topology evidence="1">Multi-pass membrane protein</topology>
    </subcellularLocation>
</comment>
<dbReference type="AlphaFoldDB" id="A0A2J6R2C6"/>
<gene>
    <name evidence="8" type="ORF">L207DRAFT_535936</name>
</gene>
<feature type="transmembrane region" description="Helical" evidence="6">
    <location>
        <begin position="103"/>
        <end position="121"/>
    </location>
</feature>
<feature type="transmembrane region" description="Helical" evidence="6">
    <location>
        <begin position="384"/>
        <end position="403"/>
    </location>
</feature>
<dbReference type="EMBL" id="KZ613958">
    <property type="protein sequence ID" value="PMD32629.1"/>
    <property type="molecule type" value="Genomic_DNA"/>
</dbReference>
<dbReference type="PANTHER" id="PTHR23501:SF109">
    <property type="entry name" value="MAJOR FACILITATOR SUPERFAMILY (MFS) PROFILE DOMAIN-CONTAINING PROTEIN-RELATED"/>
    <property type="match status" value="1"/>
</dbReference>
<dbReference type="PANTHER" id="PTHR23501">
    <property type="entry name" value="MAJOR FACILITATOR SUPERFAMILY"/>
    <property type="match status" value="1"/>
</dbReference>
<dbReference type="InterPro" id="IPR020846">
    <property type="entry name" value="MFS_dom"/>
</dbReference>
<dbReference type="OrthoDB" id="4161376at2759"/>
<sequence>MAGTFHKHDVDTDALQHVDYDKEKMEEVEQKDISSDNVGNSDDTRDDEYGNTSDGKVKWTKTQIGAVISLCALWVGSQIPLYFVGGSLSYIVADLGNASGSVWLPVCNTLVLAAVSPFAGYLQDLFGRRNITLFGSAMVMVGIILVGTAHSFAQGVVGMSIAGGGAAIGELTALAGTSELVPVKKRGMYIGIIVCFLAPMTPYVLYSQLLSTRTSQGWRWCLWIALIYNAFAMVGILAFYFPERHHQGYQGPKMDIIRKIDYLGAFLSIAGVTLFAHVLAPLLIGIILTILFVLWEWKGASQPLIPREIFHGQRAVAMSFTAAFVGGMNFYSLLNFFPLTYETVYTPTPLKVGIYGLGYGMSVSFGAAFFNFMLSVFKKRNREVLVLSAVIMTAFGGALATVTPENPGLSVALGTLCGFGTGGLLVPTQAVAISCSPDDHIASTVALSLAFRVIGGSIGYAIYYNVFVNKLTTRLPELVAEYAINAGLPVVSATEFVGTFLTVPSNATNVAGVTPAILAAAVKGSQWAYSESLRMVWLTSIPFGVCAIVACCFIGSTGKFMTNRVAAHIKTAHIK</sequence>
<feature type="transmembrane region" description="Helical" evidence="6">
    <location>
        <begin position="315"/>
        <end position="334"/>
    </location>
</feature>
<evidence type="ECO:0000256" key="3">
    <source>
        <dbReference type="ARBA" id="ARBA00022989"/>
    </source>
</evidence>
<dbReference type="Gene3D" id="1.20.1250.20">
    <property type="entry name" value="MFS general substrate transporter like domains"/>
    <property type="match status" value="1"/>
</dbReference>
<keyword evidence="9" id="KW-1185">Reference proteome</keyword>
<feature type="region of interest" description="Disordered" evidence="5">
    <location>
        <begin position="26"/>
        <end position="52"/>
    </location>
</feature>
<feature type="domain" description="Major facilitator superfamily (MFS) profile" evidence="7">
    <location>
        <begin position="64"/>
        <end position="507"/>
    </location>
</feature>
<accession>A0A2J6R2C6</accession>
<feature type="transmembrane region" description="Helical" evidence="6">
    <location>
        <begin position="409"/>
        <end position="433"/>
    </location>
</feature>
<keyword evidence="2 6" id="KW-0812">Transmembrane</keyword>
<evidence type="ECO:0000313" key="9">
    <source>
        <dbReference type="Proteomes" id="UP000235786"/>
    </source>
</evidence>
<feature type="transmembrane region" description="Helical" evidence="6">
    <location>
        <begin position="188"/>
        <end position="206"/>
    </location>
</feature>
<evidence type="ECO:0000256" key="5">
    <source>
        <dbReference type="SAM" id="MobiDB-lite"/>
    </source>
</evidence>
<keyword evidence="3 6" id="KW-1133">Transmembrane helix</keyword>
<feature type="transmembrane region" description="Helical" evidence="6">
    <location>
        <begin position="64"/>
        <end position="83"/>
    </location>
</feature>
<evidence type="ECO:0000259" key="7">
    <source>
        <dbReference type="PROSITE" id="PS50850"/>
    </source>
</evidence>
<feature type="transmembrane region" description="Helical" evidence="6">
    <location>
        <begin position="445"/>
        <end position="466"/>
    </location>
</feature>
<keyword evidence="4 6" id="KW-0472">Membrane</keyword>
<evidence type="ECO:0000256" key="1">
    <source>
        <dbReference type="ARBA" id="ARBA00004141"/>
    </source>
</evidence>
<evidence type="ECO:0000256" key="6">
    <source>
        <dbReference type="SAM" id="Phobius"/>
    </source>
</evidence>
<dbReference type="Proteomes" id="UP000235786">
    <property type="component" value="Unassembled WGS sequence"/>
</dbReference>
<proteinExistence type="predicted"/>
<evidence type="ECO:0000313" key="8">
    <source>
        <dbReference type="EMBL" id="PMD32629.1"/>
    </source>
</evidence>
<feature type="transmembrane region" description="Helical" evidence="6">
    <location>
        <begin position="218"/>
        <end position="242"/>
    </location>
</feature>
<feature type="transmembrane region" description="Helical" evidence="6">
    <location>
        <begin position="262"/>
        <end position="295"/>
    </location>
</feature>
<name>A0A2J6R2C6_HYAVF</name>
<dbReference type="InterPro" id="IPR036259">
    <property type="entry name" value="MFS_trans_sf"/>
</dbReference>
<dbReference type="InterPro" id="IPR011701">
    <property type="entry name" value="MFS"/>
</dbReference>
<feature type="transmembrane region" description="Helical" evidence="6">
    <location>
        <begin position="354"/>
        <end position="377"/>
    </location>
</feature>
<organism evidence="8 9">
    <name type="scientific">Hyaloscypha variabilis (strain UAMH 11265 / GT02V1 / F)</name>
    <name type="common">Meliniomyces variabilis</name>
    <dbReference type="NCBI Taxonomy" id="1149755"/>
    <lineage>
        <taxon>Eukaryota</taxon>
        <taxon>Fungi</taxon>
        <taxon>Dikarya</taxon>
        <taxon>Ascomycota</taxon>
        <taxon>Pezizomycotina</taxon>
        <taxon>Leotiomycetes</taxon>
        <taxon>Helotiales</taxon>
        <taxon>Hyaloscyphaceae</taxon>
        <taxon>Hyaloscypha</taxon>
        <taxon>Hyaloscypha variabilis</taxon>
    </lineage>
</organism>
<feature type="transmembrane region" description="Helical" evidence="6">
    <location>
        <begin position="535"/>
        <end position="554"/>
    </location>
</feature>